<evidence type="ECO:0000259" key="3">
    <source>
        <dbReference type="PROSITE" id="PS51186"/>
    </source>
</evidence>
<proteinExistence type="predicted"/>
<dbReference type="InterPro" id="IPR000182">
    <property type="entry name" value="GNAT_dom"/>
</dbReference>
<evidence type="ECO:0000256" key="2">
    <source>
        <dbReference type="ARBA" id="ARBA00023315"/>
    </source>
</evidence>
<accession>A0ABX7I657</accession>
<dbReference type="EMBL" id="CP056775">
    <property type="protein sequence ID" value="QRR01592.1"/>
    <property type="molecule type" value="Genomic_DNA"/>
</dbReference>
<dbReference type="Gene3D" id="3.40.630.30">
    <property type="match status" value="1"/>
</dbReference>
<sequence length="173" mass="19764">MEPITITEAGLADLAAVQQIARETFFETFVGSNTEADMQQYLAENFSDTKLAAELSNPDSWFFVAHEGEQVIGYLKLNAGKAQTELHEDDSLEIERIYVKHAYHGKRIGQLLYEKALSMAEDKKVSSLWLGVWEENAKAIRFYEKNGFTAFSKHIFRFGEDEQTDVMMRKVLV</sequence>
<reference evidence="4 5" key="1">
    <citation type="submission" date="2020-06" db="EMBL/GenBank/DDBJ databases">
        <title>Dyadobacter sandarakinus sp. nov., isolated from the soil of the Arctic Yellow River Station.</title>
        <authorList>
            <person name="Zhang Y."/>
            <person name="Peng F."/>
        </authorList>
    </citation>
    <scope>NUCLEOTIDE SEQUENCE [LARGE SCALE GENOMIC DNA]</scope>
    <source>
        <strain evidence="4 5">Q3-56</strain>
    </source>
</reference>
<keyword evidence="2" id="KW-0012">Acyltransferase</keyword>
<organism evidence="4 5">
    <name type="scientific">Dyadobacter sandarakinus</name>
    <dbReference type="NCBI Taxonomy" id="2747268"/>
    <lineage>
        <taxon>Bacteria</taxon>
        <taxon>Pseudomonadati</taxon>
        <taxon>Bacteroidota</taxon>
        <taxon>Cytophagia</taxon>
        <taxon>Cytophagales</taxon>
        <taxon>Spirosomataceae</taxon>
        <taxon>Dyadobacter</taxon>
    </lineage>
</organism>
<keyword evidence="5" id="KW-1185">Reference proteome</keyword>
<evidence type="ECO:0000313" key="4">
    <source>
        <dbReference type="EMBL" id="QRR01592.1"/>
    </source>
</evidence>
<dbReference type="CDD" id="cd04301">
    <property type="entry name" value="NAT_SF"/>
    <property type="match status" value="1"/>
</dbReference>
<dbReference type="Proteomes" id="UP000612680">
    <property type="component" value="Chromosome"/>
</dbReference>
<dbReference type="InterPro" id="IPR016181">
    <property type="entry name" value="Acyl_CoA_acyltransferase"/>
</dbReference>
<feature type="domain" description="N-acetyltransferase" evidence="3">
    <location>
        <begin position="4"/>
        <end position="173"/>
    </location>
</feature>
<dbReference type="PROSITE" id="PS51186">
    <property type="entry name" value="GNAT"/>
    <property type="match status" value="1"/>
</dbReference>
<dbReference type="PANTHER" id="PTHR43877">
    <property type="entry name" value="AMINOALKYLPHOSPHONATE N-ACETYLTRANSFERASE-RELATED-RELATED"/>
    <property type="match status" value="1"/>
</dbReference>
<name>A0ABX7I657_9BACT</name>
<evidence type="ECO:0000313" key="5">
    <source>
        <dbReference type="Proteomes" id="UP000612680"/>
    </source>
</evidence>
<dbReference type="RefSeq" id="WP_204664097.1">
    <property type="nucleotide sequence ID" value="NZ_CP056775.1"/>
</dbReference>
<dbReference type="InterPro" id="IPR050832">
    <property type="entry name" value="Bact_Acetyltransf"/>
</dbReference>
<evidence type="ECO:0000256" key="1">
    <source>
        <dbReference type="ARBA" id="ARBA00022679"/>
    </source>
</evidence>
<gene>
    <name evidence="4" type="ORF">HWI92_12085</name>
</gene>
<dbReference type="SUPFAM" id="SSF55729">
    <property type="entry name" value="Acyl-CoA N-acyltransferases (Nat)"/>
    <property type="match status" value="1"/>
</dbReference>
<keyword evidence="1" id="KW-0808">Transferase</keyword>
<dbReference type="Pfam" id="PF00583">
    <property type="entry name" value="Acetyltransf_1"/>
    <property type="match status" value="1"/>
</dbReference>
<protein>
    <submittedName>
        <fullName evidence="4">GNAT family N-acetyltransferase</fullName>
    </submittedName>
</protein>